<keyword evidence="7 8" id="KW-0449">Lipoprotein</keyword>
<evidence type="ECO:0000256" key="8">
    <source>
        <dbReference type="RuleBase" id="RU363105"/>
    </source>
</evidence>
<keyword evidence="4 8" id="KW-0472">Membrane</keyword>
<evidence type="ECO:0000256" key="2">
    <source>
        <dbReference type="ARBA" id="ARBA00004459"/>
    </source>
</evidence>
<evidence type="ECO:0000256" key="6">
    <source>
        <dbReference type="ARBA" id="ARBA00023237"/>
    </source>
</evidence>
<keyword evidence="6 8" id="KW-0998">Cell outer membrane</keyword>
<organism evidence="9">
    <name type="scientific">Borrelia nietonii YOR</name>
    <dbReference type="NCBI Taxonomy" id="1293576"/>
    <lineage>
        <taxon>Bacteria</taxon>
        <taxon>Pseudomonadati</taxon>
        <taxon>Spirochaetota</taxon>
        <taxon>Spirochaetia</taxon>
        <taxon>Spirochaetales</taxon>
        <taxon>Borreliaceae</taxon>
        <taxon>Borrelia</taxon>
        <taxon>Borrelia nietonii</taxon>
    </lineage>
</organism>
<evidence type="ECO:0000256" key="4">
    <source>
        <dbReference type="ARBA" id="ARBA00023136"/>
    </source>
</evidence>
<sequence>MGLKDGKFANTSDADAQGIVATTVKGAAVSAVIKALDYTDYCNKENY</sequence>
<keyword evidence="5 8" id="KW-0564">Palmitate</keyword>
<gene>
    <name evidence="9" type="ORF">BHY_1198</name>
</gene>
<comment type="subcellular location">
    <subcellularLocation>
        <location evidence="2 8">Cell outer membrane</location>
        <topology evidence="2 8">Lipid-anchor</topology>
    </subcellularLocation>
</comment>
<evidence type="ECO:0000256" key="3">
    <source>
        <dbReference type="ARBA" id="ARBA00022729"/>
    </source>
</evidence>
<evidence type="ECO:0000256" key="7">
    <source>
        <dbReference type="ARBA" id="ARBA00023288"/>
    </source>
</evidence>
<geneLocation type="plasmid" evidence="9">
    <name>unnamed</name>
</geneLocation>
<reference evidence="9" key="1">
    <citation type="submission" date="2013-02" db="EMBL/GenBank/DDBJ databases">
        <title>Comparative genomics of Borrelia species.</title>
        <authorList>
            <person name="Schwan T.G."/>
            <person name="Raffel S.J."/>
            <person name="Porcella S.F."/>
        </authorList>
    </citation>
    <scope>NUCLEOTIDE SEQUENCE</scope>
    <source>
        <strain evidence="9">YOR</strain>
        <plasmid evidence="9">unnamed</plasmid>
    </source>
</reference>
<accession>W5SAM0</accession>
<proteinExistence type="predicted"/>
<keyword evidence="9" id="KW-0614">Plasmid</keyword>
<comment type="function">
    <text evidence="1 8">The Vlp and Vsp proteins are antigenically distinct proteins, only one vlp or vsp gene is transcriptionally active at any one time. Switching between these genes is a mechanism of host immune response evasion.</text>
</comment>
<evidence type="ECO:0000313" key="9">
    <source>
        <dbReference type="EMBL" id="AHH04149.1"/>
    </source>
</evidence>
<dbReference type="Pfam" id="PF00921">
    <property type="entry name" value="Lipoprotein_2"/>
    <property type="match status" value="1"/>
</dbReference>
<keyword evidence="3" id="KW-0732">Signal</keyword>
<name>W5SAM0_9SPIR</name>
<dbReference type="EMBL" id="CP004159">
    <property type="protein sequence ID" value="AHH04149.1"/>
    <property type="molecule type" value="Genomic_DNA"/>
</dbReference>
<protein>
    <recommendedName>
        <fullName evidence="8">Variable large protein</fullName>
    </recommendedName>
</protein>
<dbReference type="SUPFAM" id="SSF74748">
    <property type="entry name" value="Variable surface antigen VlsE"/>
    <property type="match status" value="1"/>
</dbReference>
<evidence type="ECO:0000256" key="1">
    <source>
        <dbReference type="ARBA" id="ARBA00003932"/>
    </source>
</evidence>
<dbReference type="InterPro" id="IPR000680">
    <property type="entry name" value="Borrelia_lipo"/>
</dbReference>
<dbReference type="HOGENOM" id="CLU_3165286_0_0_12"/>
<evidence type="ECO:0000256" key="5">
    <source>
        <dbReference type="ARBA" id="ARBA00023139"/>
    </source>
</evidence>
<dbReference type="AlphaFoldDB" id="W5SAM0"/>
<dbReference type="GO" id="GO:0009279">
    <property type="term" value="C:cell outer membrane"/>
    <property type="evidence" value="ECO:0007669"/>
    <property type="project" value="UniProtKB-SubCell"/>
</dbReference>